<evidence type="ECO:0000313" key="4">
    <source>
        <dbReference type="EMBL" id="CUN54701.1"/>
    </source>
</evidence>
<feature type="compositionally biased region" description="Basic and acidic residues" evidence="1">
    <location>
        <begin position="49"/>
        <end position="62"/>
    </location>
</feature>
<proteinExistence type="predicted"/>
<feature type="transmembrane region" description="Helical" evidence="2">
    <location>
        <begin position="6"/>
        <end position="26"/>
    </location>
</feature>
<dbReference type="InterPro" id="IPR001375">
    <property type="entry name" value="Peptidase_S9_cat"/>
</dbReference>
<gene>
    <name evidence="4" type="ORF">ERS852406_00342</name>
</gene>
<dbReference type="EMBL" id="CYYV01000002">
    <property type="protein sequence ID" value="CUN54701.1"/>
    <property type="molecule type" value="Genomic_DNA"/>
</dbReference>
<name>A0A173XS26_9FIRM</name>
<feature type="domain" description="Peptidase S9 prolyl oligopeptidase catalytic" evidence="3">
    <location>
        <begin position="154"/>
        <end position="210"/>
    </location>
</feature>
<reference evidence="4 5" key="1">
    <citation type="submission" date="2015-09" db="EMBL/GenBank/DDBJ databases">
        <authorList>
            <consortium name="Pathogen Informatics"/>
        </authorList>
    </citation>
    <scope>NUCLEOTIDE SEQUENCE [LARGE SCALE GENOMIC DNA]</scope>
    <source>
        <strain evidence="4 5">2789STDY5608849</strain>
    </source>
</reference>
<sequence>MEKRKLVLTIIGVVILAMVIMVYIYFSKPGRDEKKNQQTINQVQTVQQKTDEKKENTEKNTSGDELENVTPGSEEYRGFLLDNVLHSPNEEDIHYNVYIPDAYDGTKEYALYVTLPGYQGLYFQGVGENIRTEDFGFEAQKYITDMIIVAPQLNDWGQTSADQTIELTQYFLTHYIINPSKVYINGYSGGGETLSLVLAKQPELYTAALMCSSQWDGAYEPVVEMKTPVYFVIGESDEYYGSEPFKEAYQQIHELYKEQGLSESEIDKLVVLDVKDKDYFEGTPVTYQHGGGYLFCRDKEIMGWLFNQ</sequence>
<dbReference type="Pfam" id="PF00326">
    <property type="entry name" value="Peptidase_S9"/>
    <property type="match status" value="1"/>
</dbReference>
<feature type="region of interest" description="Disordered" evidence="1">
    <location>
        <begin position="44"/>
        <end position="71"/>
    </location>
</feature>
<keyword evidence="2" id="KW-0812">Transmembrane</keyword>
<evidence type="ECO:0000313" key="5">
    <source>
        <dbReference type="Proteomes" id="UP000095706"/>
    </source>
</evidence>
<organism evidence="4 5">
    <name type="scientific">Fusicatenibacter saccharivorans</name>
    <dbReference type="NCBI Taxonomy" id="1150298"/>
    <lineage>
        <taxon>Bacteria</taxon>
        <taxon>Bacillati</taxon>
        <taxon>Bacillota</taxon>
        <taxon>Clostridia</taxon>
        <taxon>Lachnospirales</taxon>
        <taxon>Lachnospiraceae</taxon>
        <taxon>Fusicatenibacter</taxon>
    </lineage>
</organism>
<evidence type="ECO:0000256" key="2">
    <source>
        <dbReference type="SAM" id="Phobius"/>
    </source>
</evidence>
<dbReference type="Proteomes" id="UP000095706">
    <property type="component" value="Unassembled WGS sequence"/>
</dbReference>
<keyword evidence="2" id="KW-0472">Membrane</keyword>
<accession>A0A173XS26</accession>
<evidence type="ECO:0000259" key="3">
    <source>
        <dbReference type="Pfam" id="PF00326"/>
    </source>
</evidence>
<evidence type="ECO:0000256" key="1">
    <source>
        <dbReference type="SAM" id="MobiDB-lite"/>
    </source>
</evidence>
<dbReference type="AlphaFoldDB" id="A0A173XS26"/>
<protein>
    <submittedName>
        <fullName evidence="4">Prolyl oligopeptidase family</fullName>
    </submittedName>
</protein>
<dbReference type="RefSeq" id="WP_055226045.1">
    <property type="nucleotide sequence ID" value="NZ_CYYV01000002.1"/>
</dbReference>
<dbReference type="GO" id="GO:0008236">
    <property type="term" value="F:serine-type peptidase activity"/>
    <property type="evidence" value="ECO:0007669"/>
    <property type="project" value="InterPro"/>
</dbReference>
<dbReference type="Gene3D" id="3.40.50.1820">
    <property type="entry name" value="alpha/beta hydrolase"/>
    <property type="match status" value="1"/>
</dbReference>
<dbReference type="SUPFAM" id="SSF53474">
    <property type="entry name" value="alpha/beta-Hydrolases"/>
    <property type="match status" value="1"/>
</dbReference>
<dbReference type="InterPro" id="IPR029058">
    <property type="entry name" value="AB_hydrolase_fold"/>
</dbReference>
<dbReference type="GO" id="GO:0006508">
    <property type="term" value="P:proteolysis"/>
    <property type="evidence" value="ECO:0007669"/>
    <property type="project" value="InterPro"/>
</dbReference>
<keyword evidence="2" id="KW-1133">Transmembrane helix</keyword>